<evidence type="ECO:0000256" key="1">
    <source>
        <dbReference type="SAM" id="Phobius"/>
    </source>
</evidence>
<proteinExistence type="predicted"/>
<feature type="non-terminal residue" evidence="2">
    <location>
        <position position="1"/>
    </location>
</feature>
<keyword evidence="1" id="KW-0472">Membrane</keyword>
<sequence>VSFSPAQLRLFSWSQASGVTEQQAKLLDKDQLKALSIVLTGQEDGNPTYRAGMAPEVTSALFTLFLCCWVLSFLQGQLTFIPVWQP</sequence>
<dbReference type="AlphaFoldDB" id="A0A974HTU4"/>
<evidence type="ECO:0000313" key="2">
    <source>
        <dbReference type="EMBL" id="OCT89868.1"/>
    </source>
</evidence>
<dbReference type="EMBL" id="CM004470">
    <property type="protein sequence ID" value="OCT89868.1"/>
    <property type="molecule type" value="Genomic_DNA"/>
</dbReference>
<organism evidence="2 3">
    <name type="scientific">Xenopus laevis</name>
    <name type="common">African clawed frog</name>
    <dbReference type="NCBI Taxonomy" id="8355"/>
    <lineage>
        <taxon>Eukaryota</taxon>
        <taxon>Metazoa</taxon>
        <taxon>Chordata</taxon>
        <taxon>Craniata</taxon>
        <taxon>Vertebrata</taxon>
        <taxon>Euteleostomi</taxon>
        <taxon>Amphibia</taxon>
        <taxon>Batrachia</taxon>
        <taxon>Anura</taxon>
        <taxon>Pipoidea</taxon>
        <taxon>Pipidae</taxon>
        <taxon>Xenopodinae</taxon>
        <taxon>Xenopus</taxon>
        <taxon>Xenopus</taxon>
    </lineage>
</organism>
<gene>
    <name evidence="2" type="ORF">XELAEV_18018481mg</name>
</gene>
<accession>A0A974HTU4</accession>
<keyword evidence="1" id="KW-1133">Transmembrane helix</keyword>
<protein>
    <submittedName>
        <fullName evidence="2">Uncharacterized protein</fullName>
    </submittedName>
</protein>
<keyword evidence="1" id="KW-0812">Transmembrane</keyword>
<dbReference type="Proteomes" id="UP000694892">
    <property type="component" value="Chromosome 3L"/>
</dbReference>
<name>A0A974HTU4_XENLA</name>
<reference evidence="3" key="1">
    <citation type="journal article" date="2016" name="Nature">
        <title>Genome evolution in the allotetraploid frog Xenopus laevis.</title>
        <authorList>
            <person name="Session A.M."/>
            <person name="Uno Y."/>
            <person name="Kwon T."/>
            <person name="Chapman J.A."/>
            <person name="Toyoda A."/>
            <person name="Takahashi S."/>
            <person name="Fukui A."/>
            <person name="Hikosaka A."/>
            <person name="Suzuki A."/>
            <person name="Kondo M."/>
            <person name="van Heeringen S.J."/>
            <person name="Quigley I."/>
            <person name="Heinz S."/>
            <person name="Ogino H."/>
            <person name="Ochi H."/>
            <person name="Hellsten U."/>
            <person name="Lyons J.B."/>
            <person name="Simakov O."/>
            <person name="Putnam N."/>
            <person name="Stites J."/>
            <person name="Kuroki Y."/>
            <person name="Tanaka T."/>
            <person name="Michiue T."/>
            <person name="Watanabe M."/>
            <person name="Bogdanovic O."/>
            <person name="Lister R."/>
            <person name="Georgiou G."/>
            <person name="Paranjpe S.S."/>
            <person name="van Kruijsbergen I."/>
            <person name="Shu S."/>
            <person name="Carlson J."/>
            <person name="Kinoshita T."/>
            <person name="Ohta Y."/>
            <person name="Mawaribuchi S."/>
            <person name="Jenkins J."/>
            <person name="Grimwood J."/>
            <person name="Schmutz J."/>
            <person name="Mitros T."/>
            <person name="Mozaffari S.V."/>
            <person name="Suzuki Y."/>
            <person name="Haramoto Y."/>
            <person name="Yamamoto T.S."/>
            <person name="Takagi C."/>
            <person name="Heald R."/>
            <person name="Miller K."/>
            <person name="Haudenschild C."/>
            <person name="Kitzman J."/>
            <person name="Nakayama T."/>
            <person name="Izutsu Y."/>
            <person name="Robert J."/>
            <person name="Fortriede J."/>
            <person name="Burns K."/>
            <person name="Lotay V."/>
            <person name="Karimi K."/>
            <person name="Yasuoka Y."/>
            <person name="Dichmann D.S."/>
            <person name="Flajnik M.F."/>
            <person name="Houston D.W."/>
            <person name="Shendure J."/>
            <person name="DuPasquier L."/>
            <person name="Vize P.D."/>
            <person name="Zorn A.M."/>
            <person name="Ito M."/>
            <person name="Marcotte E.M."/>
            <person name="Wallingford J.B."/>
            <person name="Ito Y."/>
            <person name="Asashima M."/>
            <person name="Ueno N."/>
            <person name="Matsuda Y."/>
            <person name="Veenstra G.J."/>
            <person name="Fujiyama A."/>
            <person name="Harland R.M."/>
            <person name="Taira M."/>
            <person name="Rokhsar D.S."/>
        </authorList>
    </citation>
    <scope>NUCLEOTIDE SEQUENCE [LARGE SCALE GENOMIC DNA]</scope>
    <source>
        <strain evidence="3">J</strain>
    </source>
</reference>
<evidence type="ECO:0000313" key="3">
    <source>
        <dbReference type="Proteomes" id="UP000694892"/>
    </source>
</evidence>
<feature type="transmembrane region" description="Helical" evidence="1">
    <location>
        <begin position="60"/>
        <end position="84"/>
    </location>
</feature>